<keyword evidence="2" id="KW-1185">Reference proteome</keyword>
<dbReference type="EMBL" id="AP018174">
    <property type="protein sequence ID" value="BAY15703.1"/>
    <property type="molecule type" value="Genomic_DNA"/>
</dbReference>
<protein>
    <submittedName>
        <fullName evidence="1">Uncharacterized protein</fullName>
    </submittedName>
</protein>
<dbReference type="OrthoDB" id="582963at2"/>
<evidence type="ECO:0000313" key="1">
    <source>
        <dbReference type="EMBL" id="BAY15703.1"/>
    </source>
</evidence>
<reference evidence="1 2" key="1">
    <citation type="submission" date="2017-06" db="EMBL/GenBank/DDBJ databases">
        <title>Genome sequencing of cyanobaciteial culture collection at National Institute for Environmental Studies (NIES).</title>
        <authorList>
            <person name="Hirose Y."/>
            <person name="Shimura Y."/>
            <person name="Fujisawa T."/>
            <person name="Nakamura Y."/>
            <person name="Kawachi M."/>
        </authorList>
    </citation>
    <scope>NUCLEOTIDE SEQUENCE [LARGE SCALE GENOMIC DNA]</scope>
    <source>
        <strain evidence="1 2">NIES-21</strain>
    </source>
</reference>
<dbReference type="AlphaFoldDB" id="A0A1Z4GDV1"/>
<gene>
    <name evidence="1" type="ORF">NIES21_15220</name>
</gene>
<dbReference type="Proteomes" id="UP000218287">
    <property type="component" value="Chromosome"/>
</dbReference>
<sequence>MALPTNFSEWEHLQDTIRLWHNKSVNKYFNNTPADSLETPKSSLRVACTMKDSDTATMTMMRMWLFEITAGHAQSLQAPMYAIPVQELQRDVKFKPQIKLYFRERLDQDTTDRISPARGEITIRLMNESSDTISRAKAVELARDIKREFATPVFIWEKGWYKFTYLDTQHGYDLRLFVKSKAEGIRVARQVLQIQGHSFNDDYLNFVEHDRSYPLNQGTHRVYGRTVKKPVQRPRVDLRFRYAQLLIWGQTTAVNLVAMADVGLKSVIERVYDS</sequence>
<proteinExistence type="predicted"/>
<evidence type="ECO:0000313" key="2">
    <source>
        <dbReference type="Proteomes" id="UP000218287"/>
    </source>
</evidence>
<name>A0A1Z4GDV1_9CYAN</name>
<organism evidence="1 2">
    <name type="scientific">Anabaenopsis circularis NIES-21</name>
    <dbReference type="NCBI Taxonomy" id="1085406"/>
    <lineage>
        <taxon>Bacteria</taxon>
        <taxon>Bacillati</taxon>
        <taxon>Cyanobacteriota</taxon>
        <taxon>Cyanophyceae</taxon>
        <taxon>Nostocales</taxon>
        <taxon>Nodulariaceae</taxon>
        <taxon>Anabaenopsis</taxon>
    </lineage>
</organism>
<accession>A0A1Z4GDV1</accession>